<evidence type="ECO:0000313" key="4">
    <source>
        <dbReference type="EMBL" id="VWQ26353.1"/>
    </source>
</evidence>
<dbReference type="Proteomes" id="UP001198148">
    <property type="component" value="Unassembled WGS sequence"/>
</dbReference>
<evidence type="ECO:0000313" key="7">
    <source>
        <dbReference type="Proteomes" id="UP000494173"/>
    </source>
</evidence>
<evidence type="ECO:0000313" key="3">
    <source>
        <dbReference type="EMBL" id="MCB5644497.1"/>
    </source>
</evidence>
<evidence type="ECO:0000313" key="6">
    <source>
        <dbReference type="Proteomes" id="UP000232496"/>
    </source>
</evidence>
<accession>A0A0L0LTL3</accession>
<evidence type="ECO:0000313" key="8">
    <source>
        <dbReference type="Proteomes" id="UP001198148"/>
    </source>
</evidence>
<organism evidence="3 8">
    <name type="scientific">Bifidobacterium breve</name>
    <dbReference type="NCBI Taxonomy" id="1685"/>
    <lineage>
        <taxon>Bacteria</taxon>
        <taxon>Bacillati</taxon>
        <taxon>Actinomycetota</taxon>
        <taxon>Actinomycetes</taxon>
        <taxon>Bifidobacteriales</taxon>
        <taxon>Bifidobacteriaceae</taxon>
        <taxon>Bifidobacterium</taxon>
    </lineage>
</organism>
<evidence type="ECO:0000313" key="2">
    <source>
        <dbReference type="EMBL" id="AUE18372.1"/>
    </source>
</evidence>
<dbReference type="Proteomes" id="UP000232496">
    <property type="component" value="Chromosome"/>
</dbReference>
<dbReference type="EMBL" id="CABWKB010000020">
    <property type="protein sequence ID" value="VWQ26353.1"/>
    <property type="molecule type" value="Genomic_DNA"/>
</dbReference>
<feature type="compositionally biased region" description="Polar residues" evidence="1">
    <location>
        <begin position="1"/>
        <end position="14"/>
    </location>
</feature>
<evidence type="ECO:0000256" key="1">
    <source>
        <dbReference type="SAM" id="MobiDB-lite"/>
    </source>
</evidence>
<dbReference type="RefSeq" id="WP_003828837.1">
    <property type="nucleotide sequence ID" value="NZ_BAABSL010000012.1"/>
</dbReference>
<dbReference type="EMBL" id="CP118083">
    <property type="protein sequence ID" value="WEB55503.1"/>
    <property type="molecule type" value="Genomic_DNA"/>
</dbReference>
<dbReference type="Proteomes" id="UP001219009">
    <property type="component" value="Chromosome"/>
</dbReference>
<dbReference type="AlphaFoldDB" id="A0A0L0LTL3"/>
<feature type="region of interest" description="Disordered" evidence="1">
    <location>
        <begin position="1"/>
        <end position="26"/>
    </location>
</feature>
<protein>
    <submittedName>
        <fullName evidence="3">Uncharacterized protein</fullName>
    </submittedName>
</protein>
<reference evidence="2 6" key="1">
    <citation type="submission" date="2017-09" db="EMBL/GenBank/DDBJ databases">
        <title>Comparative genomics and methylome analysis of the gut commensal Bifidobacterium breve.</title>
        <authorList>
            <person name="Bottacini F."/>
            <person name="Morrissey R."/>
            <person name="Roberts R.J."/>
            <person name="James K."/>
            <person name="van Breen J."/>
            <person name="Egan M."/>
            <person name="Lambert J."/>
            <person name="van Limpt K."/>
            <person name="Stanton C."/>
            <person name="Knol J."/>
            <person name="O' Connell Motherway M."/>
            <person name="van Sinderen D."/>
        </authorList>
    </citation>
    <scope>NUCLEOTIDE SEQUENCE [LARGE SCALE GENOMIC DNA]</scope>
    <source>
        <strain evidence="2 6">DRBB29</strain>
    </source>
</reference>
<dbReference type="EMBL" id="JAJBPF010000006">
    <property type="protein sequence ID" value="MCB5644497.1"/>
    <property type="molecule type" value="Genomic_DNA"/>
</dbReference>
<dbReference type="GeneID" id="55549234"/>
<sequence>MNSEPQSAGRTPVSQRYPDLVDIDNQDNDRKLEIYRNVLDSLHSELDESRD</sequence>
<reference evidence="4 7" key="2">
    <citation type="submission" date="2019-10" db="EMBL/GenBank/DDBJ databases">
        <authorList>
            <consortium name="Melissa Lawson"/>
            <person name="O'neill I."/>
        </authorList>
    </citation>
    <scope>NUCLEOTIDE SEQUENCE [LARGE SCALE GENOMIC DNA]</scope>
    <source>
        <strain evidence="4">LH_24</strain>
    </source>
</reference>
<dbReference type="EMBL" id="CP023198">
    <property type="protein sequence ID" value="AUE18372.1"/>
    <property type="molecule type" value="Genomic_DNA"/>
</dbReference>
<reference evidence="5" key="4">
    <citation type="submission" date="2023-02" db="EMBL/GenBank/DDBJ databases">
        <authorList>
            <person name="Whidbey C."/>
        </authorList>
    </citation>
    <scope>NUCLEOTIDE SEQUENCE</scope>
    <source>
        <strain evidence="5">VSI11</strain>
    </source>
</reference>
<gene>
    <name evidence="4" type="ORF">BIFLH24_01994</name>
    <name evidence="2" type="ORF">DRBB29_0814</name>
    <name evidence="3" type="ORF">LIP63_03690</name>
    <name evidence="5" type="ORF">PUW55_03785</name>
</gene>
<proteinExistence type="predicted"/>
<evidence type="ECO:0000313" key="5">
    <source>
        <dbReference type="EMBL" id="WEB55503.1"/>
    </source>
</evidence>
<reference evidence="3" key="3">
    <citation type="submission" date="2021-10" db="EMBL/GenBank/DDBJ databases">
        <title>Collection of gut derived symbiotic bacterial strains cultured from healthy donors.</title>
        <authorList>
            <person name="Lin H."/>
            <person name="Littmann E."/>
            <person name="Claire K."/>
            <person name="Pamer E."/>
        </authorList>
    </citation>
    <scope>NUCLEOTIDE SEQUENCE</scope>
    <source>
        <strain evidence="3">MSK.23.105</strain>
    </source>
</reference>
<name>A0A0L0LTL3_BIFBR</name>
<dbReference type="Proteomes" id="UP000494173">
    <property type="component" value="Unassembled WGS sequence"/>
</dbReference>